<proteinExistence type="predicted"/>
<accession>A0A228DZC6</accession>
<protein>
    <submittedName>
        <fullName evidence="2">Uncharacterized protein</fullName>
    </submittedName>
</protein>
<keyword evidence="1" id="KW-1133">Transmembrane helix</keyword>
<name>A0A228DZC6_9BURK</name>
<evidence type="ECO:0000313" key="3">
    <source>
        <dbReference type="Proteomes" id="UP000238982"/>
    </source>
</evidence>
<dbReference type="Proteomes" id="UP000238982">
    <property type="component" value="Unassembled WGS sequence"/>
</dbReference>
<sequence length="65" mass="7153">MDLKLVEAELAKMMAETSKLNAETAKLTDERIKLSKEHTWMPFVWGVTVATALIGATAAVVKLLH</sequence>
<feature type="transmembrane region" description="Helical" evidence="1">
    <location>
        <begin position="43"/>
        <end position="64"/>
    </location>
</feature>
<dbReference type="EMBL" id="PVGH01000025">
    <property type="protein sequence ID" value="PRF64870.1"/>
    <property type="molecule type" value="Genomic_DNA"/>
</dbReference>
<reference evidence="2 3" key="1">
    <citation type="submission" date="2018-03" db="EMBL/GenBank/DDBJ databases">
        <authorList>
            <person name="Keele B.F."/>
        </authorList>
    </citation>
    <scope>NUCLEOTIDE SEQUENCE [LARGE SCALE GENOMIC DNA]</scope>
    <source>
        <strain evidence="2 3">AU19729</strain>
    </source>
</reference>
<keyword evidence="1" id="KW-0812">Transmembrane</keyword>
<gene>
    <name evidence="2" type="ORF">C6Q15_04110</name>
</gene>
<evidence type="ECO:0000313" key="2">
    <source>
        <dbReference type="EMBL" id="PRF64870.1"/>
    </source>
</evidence>
<organism evidence="2 3">
    <name type="scientific">Burkholderia multivorans</name>
    <dbReference type="NCBI Taxonomy" id="87883"/>
    <lineage>
        <taxon>Bacteria</taxon>
        <taxon>Pseudomonadati</taxon>
        <taxon>Pseudomonadota</taxon>
        <taxon>Betaproteobacteria</taxon>
        <taxon>Burkholderiales</taxon>
        <taxon>Burkholderiaceae</taxon>
        <taxon>Burkholderia</taxon>
        <taxon>Burkholderia cepacia complex</taxon>
    </lineage>
</organism>
<dbReference type="AlphaFoldDB" id="A0A228DZC6"/>
<comment type="caution">
    <text evidence="2">The sequence shown here is derived from an EMBL/GenBank/DDBJ whole genome shotgun (WGS) entry which is preliminary data.</text>
</comment>
<evidence type="ECO:0000256" key="1">
    <source>
        <dbReference type="SAM" id="Phobius"/>
    </source>
</evidence>
<dbReference type="RefSeq" id="WP_105797182.1">
    <property type="nucleotide sequence ID" value="NZ_CADFDJ010000014.1"/>
</dbReference>
<keyword evidence="1" id="KW-0472">Membrane</keyword>